<dbReference type="PANTHER" id="PTHR11709">
    <property type="entry name" value="MULTI-COPPER OXIDASE"/>
    <property type="match status" value="1"/>
</dbReference>
<reference evidence="3 4" key="1">
    <citation type="submission" date="2013-09" db="EMBL/GenBank/DDBJ databases">
        <title>Corchorus capsularis genome sequencing.</title>
        <authorList>
            <person name="Alam M."/>
            <person name="Haque M.S."/>
            <person name="Islam M.S."/>
            <person name="Emdad E.M."/>
            <person name="Islam M.M."/>
            <person name="Ahmed B."/>
            <person name="Halim A."/>
            <person name="Hossen Q.M.M."/>
            <person name="Hossain M.Z."/>
            <person name="Ahmed R."/>
            <person name="Khan M.M."/>
            <person name="Islam R."/>
            <person name="Rashid M.M."/>
            <person name="Khan S.A."/>
            <person name="Rahman M.S."/>
            <person name="Alam M."/>
        </authorList>
    </citation>
    <scope>NUCLEOTIDE SEQUENCE [LARGE SCALE GENOMIC DNA]</scope>
    <source>
        <strain evidence="4">cv. CVL-1</strain>
        <tissue evidence="3">Whole seedling</tissue>
    </source>
</reference>
<name>A0A1R3GKN7_COCAP</name>
<sequence>IKEASYTRLCSTKKILTVNGQFPGPTLEVQYGDTIYVKINNQGKYNITFHWY</sequence>
<dbReference type="Gene3D" id="2.60.40.420">
    <property type="entry name" value="Cupredoxins - blue copper proteins"/>
    <property type="match status" value="1"/>
</dbReference>
<protein>
    <submittedName>
        <fullName evidence="3">Cupredoxin</fullName>
    </submittedName>
</protein>
<comment type="similarity">
    <text evidence="1">Belongs to the multicopper oxidase family.</text>
</comment>
<dbReference type="Proteomes" id="UP000188268">
    <property type="component" value="Unassembled WGS sequence"/>
</dbReference>
<dbReference type="GO" id="GO:0016491">
    <property type="term" value="F:oxidoreductase activity"/>
    <property type="evidence" value="ECO:0007669"/>
    <property type="project" value="TreeGrafter"/>
</dbReference>
<evidence type="ECO:0000313" key="4">
    <source>
        <dbReference type="Proteomes" id="UP000188268"/>
    </source>
</evidence>
<evidence type="ECO:0000259" key="2">
    <source>
        <dbReference type="Pfam" id="PF07732"/>
    </source>
</evidence>
<comment type="caution">
    <text evidence="3">The sequence shown here is derived from an EMBL/GenBank/DDBJ whole genome shotgun (WGS) entry which is preliminary data.</text>
</comment>
<evidence type="ECO:0000256" key="1">
    <source>
        <dbReference type="ARBA" id="ARBA00010609"/>
    </source>
</evidence>
<gene>
    <name evidence="3" type="ORF">CCACVL1_25423</name>
</gene>
<dbReference type="SUPFAM" id="SSF49503">
    <property type="entry name" value="Cupredoxins"/>
    <property type="match status" value="1"/>
</dbReference>
<dbReference type="GO" id="GO:0005507">
    <property type="term" value="F:copper ion binding"/>
    <property type="evidence" value="ECO:0007669"/>
    <property type="project" value="InterPro"/>
</dbReference>
<dbReference type="PANTHER" id="PTHR11709:SF443">
    <property type="entry name" value="LACCASE-15"/>
    <property type="match status" value="1"/>
</dbReference>
<dbReference type="EMBL" id="AWWV01014174">
    <property type="protein sequence ID" value="OMO58627.1"/>
    <property type="molecule type" value="Genomic_DNA"/>
</dbReference>
<organism evidence="3 4">
    <name type="scientific">Corchorus capsularis</name>
    <name type="common">Jute</name>
    <dbReference type="NCBI Taxonomy" id="210143"/>
    <lineage>
        <taxon>Eukaryota</taxon>
        <taxon>Viridiplantae</taxon>
        <taxon>Streptophyta</taxon>
        <taxon>Embryophyta</taxon>
        <taxon>Tracheophyta</taxon>
        <taxon>Spermatophyta</taxon>
        <taxon>Magnoliopsida</taxon>
        <taxon>eudicotyledons</taxon>
        <taxon>Gunneridae</taxon>
        <taxon>Pentapetalae</taxon>
        <taxon>rosids</taxon>
        <taxon>malvids</taxon>
        <taxon>Malvales</taxon>
        <taxon>Malvaceae</taxon>
        <taxon>Grewioideae</taxon>
        <taxon>Apeibeae</taxon>
        <taxon>Corchorus</taxon>
    </lineage>
</organism>
<feature type="non-terminal residue" evidence="3">
    <location>
        <position position="52"/>
    </location>
</feature>
<proteinExistence type="inferred from homology"/>
<dbReference type="STRING" id="210143.A0A1R3GKN7"/>
<accession>A0A1R3GKN7</accession>
<dbReference type="AlphaFoldDB" id="A0A1R3GKN7"/>
<dbReference type="Pfam" id="PF07732">
    <property type="entry name" value="Cu-oxidase_3"/>
    <property type="match status" value="1"/>
</dbReference>
<dbReference type="InterPro" id="IPR011707">
    <property type="entry name" value="Cu-oxidase-like_N"/>
</dbReference>
<feature type="non-terminal residue" evidence="3">
    <location>
        <position position="1"/>
    </location>
</feature>
<feature type="domain" description="Plastocyanin-like" evidence="2">
    <location>
        <begin position="2"/>
        <end position="51"/>
    </location>
</feature>
<dbReference type="Gramene" id="OMO58627">
    <property type="protein sequence ID" value="OMO58627"/>
    <property type="gene ID" value="CCACVL1_25423"/>
</dbReference>
<evidence type="ECO:0000313" key="3">
    <source>
        <dbReference type="EMBL" id="OMO58627.1"/>
    </source>
</evidence>
<dbReference type="OMA" id="NITFHWY"/>
<dbReference type="InterPro" id="IPR045087">
    <property type="entry name" value="Cu-oxidase_fam"/>
</dbReference>
<keyword evidence="4" id="KW-1185">Reference proteome</keyword>
<dbReference type="InterPro" id="IPR008972">
    <property type="entry name" value="Cupredoxin"/>
</dbReference>
<dbReference type="OrthoDB" id="2121828at2759"/>